<accession>A0ABQ4KQA8</accession>
<evidence type="ECO:0000313" key="3">
    <source>
        <dbReference type="Proteomes" id="UP000679950"/>
    </source>
</evidence>
<organism evidence="2 3">
    <name type="scientific">Lederbergia ruris</name>
    <dbReference type="NCBI Taxonomy" id="217495"/>
    <lineage>
        <taxon>Bacteria</taxon>
        <taxon>Bacillati</taxon>
        <taxon>Bacillota</taxon>
        <taxon>Bacilli</taxon>
        <taxon>Bacillales</taxon>
        <taxon>Bacillaceae</taxon>
        <taxon>Lederbergia</taxon>
    </lineage>
</organism>
<evidence type="ECO:0000256" key="1">
    <source>
        <dbReference type="SAM" id="MobiDB-lite"/>
    </source>
</evidence>
<evidence type="ECO:0000313" key="2">
    <source>
        <dbReference type="EMBL" id="GIN59319.1"/>
    </source>
</evidence>
<dbReference type="EMBL" id="BORB01000041">
    <property type="protein sequence ID" value="GIN59319.1"/>
    <property type="molecule type" value="Genomic_DNA"/>
</dbReference>
<keyword evidence="3" id="KW-1185">Reference proteome</keyword>
<comment type="caution">
    <text evidence="2">The sequence shown here is derived from an EMBL/GenBank/DDBJ whole genome shotgun (WGS) entry which is preliminary data.</text>
</comment>
<reference evidence="2 3" key="1">
    <citation type="submission" date="2021-03" db="EMBL/GenBank/DDBJ databases">
        <title>Antimicrobial resistance genes in bacteria isolated from Japanese honey, and their potential for conferring macrolide and lincosamide resistance in the American foulbrood pathogen Paenibacillus larvae.</title>
        <authorList>
            <person name="Okamoto M."/>
            <person name="Kumagai M."/>
            <person name="Kanamori H."/>
            <person name="Takamatsu D."/>
        </authorList>
    </citation>
    <scope>NUCLEOTIDE SEQUENCE [LARGE SCALE GENOMIC DNA]</scope>
    <source>
        <strain evidence="2 3">J8TS2</strain>
    </source>
</reference>
<protein>
    <recommendedName>
        <fullName evidence="4">Ribosomal protein L19</fullName>
    </recommendedName>
</protein>
<gene>
    <name evidence="2" type="ORF">J8TS2_36380</name>
</gene>
<name>A0ABQ4KQA8_9BACI</name>
<dbReference type="Proteomes" id="UP000679950">
    <property type="component" value="Unassembled WGS sequence"/>
</dbReference>
<proteinExistence type="predicted"/>
<sequence>MKWGLLYALINIKAIRGMEKIRTVSTVYKMLFVCMRIPYEIKIKNKLAINRIDISGVKKRLIIKVKVISVINPAASQVMAKKLKIGREIHLEKYFFTNSERSLPSKELKNRINRYTESKPAGMERNREKREPLVL</sequence>
<evidence type="ECO:0008006" key="4">
    <source>
        <dbReference type="Google" id="ProtNLM"/>
    </source>
</evidence>
<feature type="region of interest" description="Disordered" evidence="1">
    <location>
        <begin position="114"/>
        <end position="135"/>
    </location>
</feature>